<dbReference type="EMBL" id="AFBM01000022">
    <property type="protein sequence ID" value="EGF51301.1"/>
    <property type="molecule type" value="Genomic_DNA"/>
</dbReference>
<name>A0ABN0CMJ9_9BACE</name>
<evidence type="ECO:0000313" key="1">
    <source>
        <dbReference type="EMBL" id="EGF51301.1"/>
    </source>
</evidence>
<organism evidence="1 2">
    <name type="scientific">Bacteroides clarus YIT 12056</name>
    <dbReference type="NCBI Taxonomy" id="762984"/>
    <lineage>
        <taxon>Bacteria</taxon>
        <taxon>Pseudomonadati</taxon>
        <taxon>Bacteroidota</taxon>
        <taxon>Bacteroidia</taxon>
        <taxon>Bacteroidales</taxon>
        <taxon>Bacteroidaceae</taxon>
        <taxon>Bacteroides</taxon>
    </lineage>
</organism>
<proteinExistence type="predicted"/>
<evidence type="ECO:0000313" key="2">
    <source>
        <dbReference type="Proteomes" id="UP000010321"/>
    </source>
</evidence>
<comment type="caution">
    <text evidence="1">The sequence shown here is derived from an EMBL/GenBank/DDBJ whole genome shotgun (WGS) entry which is preliminary data.</text>
</comment>
<keyword evidence="2" id="KW-1185">Reference proteome</keyword>
<gene>
    <name evidence="1" type="ORF">HMPREF9445_01792</name>
</gene>
<protein>
    <submittedName>
        <fullName evidence="1">Uncharacterized protein</fullName>
    </submittedName>
</protein>
<accession>A0ABN0CMJ9</accession>
<sequence>MVSARNTSTAATRWSAKFFITNLFWGLGHKYRKEFFNMGISGCKKRILPFRGACDEESPLLYVKEKRFFTLFRMTE</sequence>
<dbReference type="Proteomes" id="UP000010321">
    <property type="component" value="Unassembled WGS sequence"/>
</dbReference>
<reference evidence="1 2" key="1">
    <citation type="submission" date="2011-02" db="EMBL/GenBank/DDBJ databases">
        <authorList>
            <person name="Weinstock G."/>
            <person name="Sodergren E."/>
            <person name="Clifton S."/>
            <person name="Fulton L."/>
            <person name="Fulton B."/>
            <person name="Courtney L."/>
            <person name="Fronick C."/>
            <person name="Harrison M."/>
            <person name="Strong C."/>
            <person name="Farmer C."/>
            <person name="Delahaunty K."/>
            <person name="Markovic C."/>
            <person name="Hall O."/>
            <person name="Minx P."/>
            <person name="Tomlinson C."/>
            <person name="Mitreva M."/>
            <person name="Hou S."/>
            <person name="Chen J."/>
            <person name="Wollam A."/>
            <person name="Pepin K.H."/>
            <person name="Johnson M."/>
            <person name="Bhonagiri V."/>
            <person name="Zhang X."/>
            <person name="Suruliraj S."/>
            <person name="Warren W."/>
            <person name="Chinwalla A."/>
            <person name="Mardis E.R."/>
            <person name="Wilson R.K."/>
        </authorList>
    </citation>
    <scope>NUCLEOTIDE SEQUENCE [LARGE SCALE GENOMIC DNA]</scope>
    <source>
        <strain evidence="1 2">YIT 12056</strain>
    </source>
</reference>